<dbReference type="PANTHER" id="PTHR31339">
    <property type="entry name" value="PECTIN LYASE-RELATED"/>
    <property type="match status" value="1"/>
</dbReference>
<dbReference type="Gene3D" id="2.160.20.10">
    <property type="entry name" value="Single-stranded right-handed beta-helix, Pectin lyase-like"/>
    <property type="match status" value="1"/>
</dbReference>
<sequence>DEADWPQLPILPSYGRGRDAPAGRYSSLIFGTNLTDVIITGNNGSIDGQGSVWWEKFKK</sequence>
<comment type="caution">
    <text evidence="3">The sequence shown here is derived from an EMBL/GenBank/DDBJ whole genome shotgun (WGS) entry which is preliminary data.</text>
</comment>
<evidence type="ECO:0000256" key="2">
    <source>
        <dbReference type="ARBA" id="ARBA00022512"/>
    </source>
</evidence>
<dbReference type="EMBL" id="BCLP01052148">
    <property type="protein sequence ID" value="GAU10849.1"/>
    <property type="molecule type" value="Genomic_DNA"/>
</dbReference>
<dbReference type="InterPro" id="IPR051801">
    <property type="entry name" value="GH28_Enzymes"/>
</dbReference>
<evidence type="ECO:0000313" key="3">
    <source>
        <dbReference type="EMBL" id="GAU10849.1"/>
    </source>
</evidence>
<name>A0A1B5Z9P5_TRISU</name>
<evidence type="ECO:0000313" key="4">
    <source>
        <dbReference type="Proteomes" id="UP000242715"/>
    </source>
</evidence>
<protein>
    <recommendedName>
        <fullName evidence="5">Pectin lyase-like superfamily protein</fullName>
    </recommendedName>
</protein>
<keyword evidence="2" id="KW-0134">Cell wall</keyword>
<dbReference type="SUPFAM" id="SSF51126">
    <property type="entry name" value="Pectin lyase-like"/>
    <property type="match status" value="1"/>
</dbReference>
<feature type="non-terminal residue" evidence="3">
    <location>
        <position position="1"/>
    </location>
</feature>
<dbReference type="Proteomes" id="UP000242715">
    <property type="component" value="Unassembled WGS sequence"/>
</dbReference>
<dbReference type="InterPro" id="IPR012334">
    <property type="entry name" value="Pectin_lyas_fold"/>
</dbReference>
<organism evidence="3 4">
    <name type="scientific">Trifolium subterraneum</name>
    <name type="common">Subterranean clover</name>
    <dbReference type="NCBI Taxonomy" id="3900"/>
    <lineage>
        <taxon>Eukaryota</taxon>
        <taxon>Viridiplantae</taxon>
        <taxon>Streptophyta</taxon>
        <taxon>Embryophyta</taxon>
        <taxon>Tracheophyta</taxon>
        <taxon>Spermatophyta</taxon>
        <taxon>Magnoliopsida</taxon>
        <taxon>eudicotyledons</taxon>
        <taxon>Gunneridae</taxon>
        <taxon>Pentapetalae</taxon>
        <taxon>rosids</taxon>
        <taxon>fabids</taxon>
        <taxon>Fabales</taxon>
        <taxon>Fabaceae</taxon>
        <taxon>Papilionoideae</taxon>
        <taxon>50 kb inversion clade</taxon>
        <taxon>NPAAA clade</taxon>
        <taxon>Hologalegina</taxon>
        <taxon>IRL clade</taxon>
        <taxon>Trifolieae</taxon>
        <taxon>Trifolium</taxon>
    </lineage>
</organism>
<feature type="non-terminal residue" evidence="3">
    <location>
        <position position="59"/>
    </location>
</feature>
<keyword evidence="2" id="KW-0964">Secreted</keyword>
<dbReference type="PANTHER" id="PTHR31339:SF12">
    <property type="entry name" value="ENDO-POLYGALACTURONASE-LIKE PROTEIN"/>
    <property type="match status" value="1"/>
</dbReference>
<dbReference type="OrthoDB" id="187139at2759"/>
<comment type="subcellular location">
    <subcellularLocation>
        <location evidence="1">Secreted</location>
        <location evidence="1">Cell wall</location>
    </subcellularLocation>
</comment>
<keyword evidence="4" id="KW-1185">Reference proteome</keyword>
<dbReference type="AlphaFoldDB" id="A0A1B5Z9P5"/>
<reference evidence="4" key="1">
    <citation type="journal article" date="2017" name="Front. Plant Sci.">
        <title>Climate Clever Clovers: New Paradigm to Reduce the Environmental Footprint of Ruminants by Breeding Low Methanogenic Forages Utilizing Haplotype Variation.</title>
        <authorList>
            <person name="Kaur P."/>
            <person name="Appels R."/>
            <person name="Bayer P.E."/>
            <person name="Keeble-Gagnere G."/>
            <person name="Wang J."/>
            <person name="Hirakawa H."/>
            <person name="Shirasawa K."/>
            <person name="Vercoe P."/>
            <person name="Stefanova K."/>
            <person name="Durmic Z."/>
            <person name="Nichols P."/>
            <person name="Revell C."/>
            <person name="Isobe S.N."/>
            <person name="Edwards D."/>
            <person name="Erskine W."/>
        </authorList>
    </citation>
    <scope>NUCLEOTIDE SEQUENCE [LARGE SCALE GENOMIC DNA]</scope>
    <source>
        <strain evidence="4">cv. Daliak</strain>
    </source>
</reference>
<evidence type="ECO:0000256" key="1">
    <source>
        <dbReference type="ARBA" id="ARBA00004191"/>
    </source>
</evidence>
<proteinExistence type="predicted"/>
<evidence type="ECO:0008006" key="5">
    <source>
        <dbReference type="Google" id="ProtNLM"/>
    </source>
</evidence>
<dbReference type="InterPro" id="IPR011050">
    <property type="entry name" value="Pectin_lyase_fold/virulence"/>
</dbReference>
<accession>A0A1B5Z9P5</accession>
<gene>
    <name evidence="3" type="ORF">TSUD_424940</name>
</gene>